<feature type="transmembrane region" description="Helical" evidence="5">
    <location>
        <begin position="145"/>
        <end position="170"/>
    </location>
</feature>
<reference evidence="6" key="1">
    <citation type="submission" date="2020-12" db="EMBL/GenBank/DDBJ databases">
        <title>Taurinivorans muris gen. nov., sp. nov., fundamental and realized metabolic niche of a ubiquitous sulfidogenic bacterium in the murine intestine.</title>
        <authorList>
            <person name="Ye H."/>
            <person name="Hanson B.T."/>
            <person name="Loy A."/>
        </authorList>
    </citation>
    <scope>NUCLEOTIDE SEQUENCE</scope>
    <source>
        <strain evidence="6">LT0009</strain>
    </source>
</reference>
<keyword evidence="5" id="KW-1003">Cell membrane</keyword>
<feature type="transmembrane region" description="Helical" evidence="5">
    <location>
        <begin position="107"/>
        <end position="125"/>
    </location>
</feature>
<evidence type="ECO:0000256" key="5">
    <source>
        <dbReference type="RuleBase" id="RU363041"/>
    </source>
</evidence>
<feature type="transmembrane region" description="Helical" evidence="5">
    <location>
        <begin position="48"/>
        <end position="69"/>
    </location>
</feature>
<evidence type="ECO:0000256" key="1">
    <source>
        <dbReference type="ARBA" id="ARBA00004141"/>
    </source>
</evidence>
<keyword evidence="2 5" id="KW-0812">Transmembrane</keyword>
<gene>
    <name evidence="6" type="ORF">JBF11_05515</name>
</gene>
<dbReference type="PANTHER" id="PTHR43483:SF3">
    <property type="entry name" value="MEMBRANE TRANSPORTER PROTEIN HI_0806-RELATED"/>
    <property type="match status" value="1"/>
</dbReference>
<proteinExistence type="inferred from homology"/>
<dbReference type="RefSeq" id="WP_334314500.1">
    <property type="nucleotide sequence ID" value="NZ_CP065938.1"/>
</dbReference>
<evidence type="ECO:0000256" key="2">
    <source>
        <dbReference type="ARBA" id="ARBA00022692"/>
    </source>
</evidence>
<accession>A0ABY5XYV3</accession>
<protein>
    <recommendedName>
        <fullName evidence="5">Probable membrane transporter protein</fullName>
    </recommendedName>
</protein>
<feature type="transmembrane region" description="Helical" evidence="5">
    <location>
        <begin position="249"/>
        <end position="266"/>
    </location>
</feature>
<feature type="transmembrane region" description="Helical" evidence="5">
    <location>
        <begin position="177"/>
        <end position="199"/>
    </location>
</feature>
<comment type="similarity">
    <text evidence="5">Belongs to the 4-toluene sulfonate uptake permease (TSUP) (TC 2.A.102) family.</text>
</comment>
<sequence>MLAYLALYAFFGIIAGLLAGLLGIGGGLVIVPILVYMFNLQGFPAEHIMHMALGTSLASIMFTSFSSAMSHHKHGAVKWDIVKKVTLGIVLGTWLGSFIAAKIPTHVLQLIFACFIFYVASQMILSSKKTLGEKPLPQTLGMNIAGFGIGILSSLVGIGGGTISVPFMLYHSVEMRNAIATSAAIGMPIAISGCIGYFFNGSSAANLPEYSFGFIYLPALFAIVVCSTLVAPYGAHLTHTLPVSKIKKFFAFLLLFVGVRMLVTAVW</sequence>
<evidence type="ECO:0000313" key="6">
    <source>
        <dbReference type="EMBL" id="UWX04945.1"/>
    </source>
</evidence>
<evidence type="ECO:0000313" key="7">
    <source>
        <dbReference type="Proteomes" id="UP001058120"/>
    </source>
</evidence>
<dbReference type="Proteomes" id="UP001058120">
    <property type="component" value="Chromosome"/>
</dbReference>
<feature type="transmembrane region" description="Helical" evidence="5">
    <location>
        <begin position="211"/>
        <end position="237"/>
    </location>
</feature>
<dbReference type="PANTHER" id="PTHR43483">
    <property type="entry name" value="MEMBRANE TRANSPORTER PROTEIN HI_0806-RELATED"/>
    <property type="match status" value="1"/>
</dbReference>
<organism evidence="6 7">
    <name type="scientific">Taurinivorans muris</name>
    <dbReference type="NCBI Taxonomy" id="2787751"/>
    <lineage>
        <taxon>Bacteria</taxon>
        <taxon>Pseudomonadati</taxon>
        <taxon>Thermodesulfobacteriota</taxon>
        <taxon>Desulfovibrionia</taxon>
        <taxon>Desulfovibrionales</taxon>
        <taxon>Desulfovibrionaceae</taxon>
        <taxon>Taurinivorans</taxon>
    </lineage>
</organism>
<keyword evidence="3 5" id="KW-1133">Transmembrane helix</keyword>
<keyword evidence="4 5" id="KW-0472">Membrane</keyword>
<evidence type="ECO:0000256" key="4">
    <source>
        <dbReference type="ARBA" id="ARBA00023136"/>
    </source>
</evidence>
<dbReference type="Pfam" id="PF01925">
    <property type="entry name" value="TauE"/>
    <property type="match status" value="1"/>
</dbReference>
<dbReference type="InterPro" id="IPR002781">
    <property type="entry name" value="TM_pro_TauE-like"/>
</dbReference>
<feature type="transmembrane region" description="Helical" evidence="5">
    <location>
        <begin position="81"/>
        <end position="100"/>
    </location>
</feature>
<name>A0ABY5XYV3_9BACT</name>
<dbReference type="EMBL" id="CP065938">
    <property type="protein sequence ID" value="UWX04945.1"/>
    <property type="molecule type" value="Genomic_DNA"/>
</dbReference>
<comment type="subcellular location">
    <subcellularLocation>
        <location evidence="5">Cell membrane</location>
        <topology evidence="5">Multi-pass membrane protein</topology>
    </subcellularLocation>
    <subcellularLocation>
        <location evidence="1">Membrane</location>
        <topology evidence="1">Multi-pass membrane protein</topology>
    </subcellularLocation>
</comment>
<evidence type="ECO:0000256" key="3">
    <source>
        <dbReference type="ARBA" id="ARBA00022989"/>
    </source>
</evidence>
<feature type="transmembrane region" description="Helical" evidence="5">
    <location>
        <begin position="6"/>
        <end position="36"/>
    </location>
</feature>
<keyword evidence="7" id="KW-1185">Reference proteome</keyword>